<feature type="compositionally biased region" description="Polar residues" evidence="1">
    <location>
        <begin position="115"/>
        <end position="124"/>
    </location>
</feature>
<feature type="compositionally biased region" description="Low complexity" evidence="1">
    <location>
        <begin position="97"/>
        <end position="108"/>
    </location>
</feature>
<keyword evidence="3" id="KW-1185">Reference proteome</keyword>
<reference evidence="3" key="1">
    <citation type="submission" date="2024-07" db="EMBL/GenBank/DDBJ databases">
        <title>Two chromosome-level genome assemblies of Korean endemic species Abeliophyllum distichum and Forsythia ovata (Oleaceae).</title>
        <authorList>
            <person name="Jang H."/>
        </authorList>
    </citation>
    <scope>NUCLEOTIDE SEQUENCE [LARGE SCALE GENOMIC DNA]</scope>
</reference>
<comment type="caution">
    <text evidence="2">The sequence shown here is derived from an EMBL/GenBank/DDBJ whole genome shotgun (WGS) entry which is preliminary data.</text>
</comment>
<feature type="compositionally biased region" description="Polar residues" evidence="1">
    <location>
        <begin position="133"/>
        <end position="156"/>
    </location>
</feature>
<dbReference type="Proteomes" id="UP001604277">
    <property type="component" value="Unassembled WGS sequence"/>
</dbReference>
<name>A0ABD1U998_9LAMI</name>
<proteinExistence type="predicted"/>
<sequence length="156" mass="16453">MTACSISDSELCDLFHECSHERSDIKPNVGADDIRVNLKALTTCLGNIQWQGQRPQLTTRRFAVATDVPLTSTPPLALVVSPPPSAALPLLSPPAPSSSVPQSTAATSEVPFTTAIPTQITSQVEFDEDTGSDHGTGSQSGSEDISRESPQTGHLE</sequence>
<feature type="compositionally biased region" description="Pro residues" evidence="1">
    <location>
        <begin position="84"/>
        <end position="96"/>
    </location>
</feature>
<evidence type="ECO:0000256" key="1">
    <source>
        <dbReference type="SAM" id="MobiDB-lite"/>
    </source>
</evidence>
<organism evidence="2 3">
    <name type="scientific">Forsythia ovata</name>
    <dbReference type="NCBI Taxonomy" id="205694"/>
    <lineage>
        <taxon>Eukaryota</taxon>
        <taxon>Viridiplantae</taxon>
        <taxon>Streptophyta</taxon>
        <taxon>Embryophyta</taxon>
        <taxon>Tracheophyta</taxon>
        <taxon>Spermatophyta</taxon>
        <taxon>Magnoliopsida</taxon>
        <taxon>eudicotyledons</taxon>
        <taxon>Gunneridae</taxon>
        <taxon>Pentapetalae</taxon>
        <taxon>asterids</taxon>
        <taxon>lamiids</taxon>
        <taxon>Lamiales</taxon>
        <taxon>Oleaceae</taxon>
        <taxon>Forsythieae</taxon>
        <taxon>Forsythia</taxon>
    </lineage>
</organism>
<evidence type="ECO:0000313" key="2">
    <source>
        <dbReference type="EMBL" id="KAL2521557.1"/>
    </source>
</evidence>
<dbReference type="AlphaFoldDB" id="A0ABD1U998"/>
<dbReference type="EMBL" id="JBFOLJ010000007">
    <property type="protein sequence ID" value="KAL2521557.1"/>
    <property type="molecule type" value="Genomic_DNA"/>
</dbReference>
<protein>
    <submittedName>
        <fullName evidence="2">Uncharacterized protein</fullName>
    </submittedName>
</protein>
<gene>
    <name evidence="2" type="ORF">Fot_25480</name>
</gene>
<evidence type="ECO:0000313" key="3">
    <source>
        <dbReference type="Proteomes" id="UP001604277"/>
    </source>
</evidence>
<feature type="region of interest" description="Disordered" evidence="1">
    <location>
        <begin position="84"/>
        <end position="156"/>
    </location>
</feature>
<accession>A0ABD1U998</accession>